<dbReference type="PANTHER" id="PTHR12277">
    <property type="entry name" value="ALPHA/BETA HYDROLASE DOMAIN-CONTAINING PROTEIN"/>
    <property type="match status" value="1"/>
</dbReference>
<keyword evidence="3" id="KW-1185">Reference proteome</keyword>
<dbReference type="InterPro" id="IPR000073">
    <property type="entry name" value="AB_hydrolase_1"/>
</dbReference>
<dbReference type="InterPro" id="IPR029058">
    <property type="entry name" value="AB_hydrolase_fold"/>
</dbReference>
<protein>
    <submittedName>
        <fullName evidence="2">Alpha/Beta hydrolase protein</fullName>
    </submittedName>
</protein>
<feature type="domain" description="AB hydrolase-1" evidence="1">
    <location>
        <begin position="116"/>
        <end position="272"/>
    </location>
</feature>
<dbReference type="GO" id="GO:0016787">
    <property type="term" value="F:hydrolase activity"/>
    <property type="evidence" value="ECO:0007669"/>
    <property type="project" value="UniProtKB-KW"/>
</dbReference>
<proteinExistence type="predicted"/>
<gene>
    <name evidence="2" type="ORF">IWX46DRAFT_620547</name>
</gene>
<organism evidence="2 3">
    <name type="scientific">Phyllosticta citricarpa</name>
    <dbReference type="NCBI Taxonomy" id="55181"/>
    <lineage>
        <taxon>Eukaryota</taxon>
        <taxon>Fungi</taxon>
        <taxon>Dikarya</taxon>
        <taxon>Ascomycota</taxon>
        <taxon>Pezizomycotina</taxon>
        <taxon>Dothideomycetes</taxon>
        <taxon>Dothideomycetes incertae sedis</taxon>
        <taxon>Botryosphaeriales</taxon>
        <taxon>Phyllostictaceae</taxon>
        <taxon>Phyllosticta</taxon>
    </lineage>
</organism>
<dbReference type="EMBL" id="JBBPDW010000017">
    <property type="protein sequence ID" value="KAK7545668.1"/>
    <property type="molecule type" value="Genomic_DNA"/>
</dbReference>
<dbReference type="PANTHER" id="PTHR12277:SF81">
    <property type="entry name" value="PROTEIN ABHD13"/>
    <property type="match status" value="1"/>
</dbReference>
<keyword evidence="2" id="KW-0378">Hydrolase</keyword>
<dbReference type="Pfam" id="PF12697">
    <property type="entry name" value="Abhydrolase_6"/>
    <property type="match status" value="1"/>
</dbReference>
<accession>A0ABR1MG00</accession>
<name>A0ABR1MG00_9PEZI</name>
<dbReference type="Gene3D" id="3.40.50.1820">
    <property type="entry name" value="alpha/beta hydrolase"/>
    <property type="match status" value="1"/>
</dbReference>
<sequence length="415" mass="46102">MSILRLATKPLLISVSAYFGILSLLIAFPTFQTHVFYLHRVTLTWFKDVNVPEAFGFLPGQVTSFSLPTSDGESLHAWHVLPLGAYRQNQDKLVAQEPEPDLAFKLLRDDPEARLVIYFHGTAGCIASGWRPDSYRTLSAAAPEKIHVLTADYRGYGRSSGTPSEEGLLLDAIALVNWATKEADISPSRIVIFGQSLGTAVAVSVSRHFALYTPSVTFAGIILVAPFSDVATLTGTYRIGGVVPVLSPLARFPPLLTFFTSFLTSTWMTKDRIAELVWTYESNENVHDYHITFVHAEDDPVVGCSHSDMLFWHAVNATTSTGIGYEELEHEKRLSRRDFGAGGWKLERKTPKGLIRQEMLKFGVHDMLMTFPTTSLAILKAFQEAGLYNACALRSLNGEPHCRSPLPMMSREYVR</sequence>
<reference evidence="2 3" key="1">
    <citation type="submission" date="2024-04" db="EMBL/GenBank/DDBJ databases">
        <title>Phyllosticta paracitricarpa is synonymous to the EU quarantine fungus P. citricarpa based on phylogenomic analyses.</title>
        <authorList>
            <consortium name="Lawrence Berkeley National Laboratory"/>
            <person name="Van Ingen-Buijs V.A."/>
            <person name="Van Westerhoven A.C."/>
            <person name="Haridas S."/>
            <person name="Skiadas P."/>
            <person name="Martin F."/>
            <person name="Groenewald J.Z."/>
            <person name="Crous P.W."/>
            <person name="Seidl M.F."/>
        </authorList>
    </citation>
    <scope>NUCLEOTIDE SEQUENCE [LARGE SCALE GENOMIC DNA]</scope>
    <source>
        <strain evidence="2 3">CBS 122670</strain>
    </source>
</reference>
<dbReference type="Proteomes" id="UP001365128">
    <property type="component" value="Unassembled WGS sequence"/>
</dbReference>
<evidence type="ECO:0000313" key="3">
    <source>
        <dbReference type="Proteomes" id="UP001365128"/>
    </source>
</evidence>
<dbReference type="SUPFAM" id="SSF53474">
    <property type="entry name" value="alpha/beta-Hydrolases"/>
    <property type="match status" value="1"/>
</dbReference>
<comment type="caution">
    <text evidence="2">The sequence shown here is derived from an EMBL/GenBank/DDBJ whole genome shotgun (WGS) entry which is preliminary data.</text>
</comment>
<evidence type="ECO:0000259" key="1">
    <source>
        <dbReference type="Pfam" id="PF12697"/>
    </source>
</evidence>
<evidence type="ECO:0000313" key="2">
    <source>
        <dbReference type="EMBL" id="KAK7545668.1"/>
    </source>
</evidence>